<dbReference type="GO" id="GO:0000976">
    <property type="term" value="F:transcription cis-regulatory region binding"/>
    <property type="evidence" value="ECO:0007669"/>
    <property type="project" value="TreeGrafter"/>
</dbReference>
<keyword evidence="3" id="KW-0804">Transcription</keyword>
<dbReference type="AlphaFoldDB" id="A0A0A0D7T7"/>
<dbReference type="InterPro" id="IPR009057">
    <property type="entry name" value="Homeodomain-like_sf"/>
</dbReference>
<evidence type="ECO:0000256" key="4">
    <source>
        <dbReference type="PROSITE-ProRule" id="PRU00335"/>
    </source>
</evidence>
<reference evidence="7 8" key="1">
    <citation type="submission" date="2014-01" db="EMBL/GenBank/DDBJ databases">
        <title>Genome sequence determination for a cystic fibrosis isolate, Inquilinus limosus.</title>
        <authorList>
            <person name="Pino M."/>
            <person name="Di Conza J."/>
            <person name="Gutkind G."/>
        </authorList>
    </citation>
    <scope>NUCLEOTIDE SEQUENCE [LARGE SCALE GENOMIC DNA]</scope>
    <source>
        <strain evidence="7 8">MP06</strain>
    </source>
</reference>
<dbReference type="Gene3D" id="1.10.357.10">
    <property type="entry name" value="Tetracycline Repressor, domain 2"/>
    <property type="match status" value="1"/>
</dbReference>
<evidence type="ECO:0000259" key="6">
    <source>
        <dbReference type="PROSITE" id="PS50977"/>
    </source>
</evidence>
<dbReference type="EMBL" id="JANX01000143">
    <property type="protein sequence ID" value="KGM33848.1"/>
    <property type="molecule type" value="Genomic_DNA"/>
</dbReference>
<dbReference type="InterPro" id="IPR001647">
    <property type="entry name" value="HTH_TetR"/>
</dbReference>
<dbReference type="InterPro" id="IPR050109">
    <property type="entry name" value="HTH-type_TetR-like_transc_reg"/>
</dbReference>
<keyword evidence="1" id="KW-0805">Transcription regulation</keyword>
<feature type="DNA-binding region" description="H-T-H motif" evidence="4">
    <location>
        <begin position="47"/>
        <end position="66"/>
    </location>
</feature>
<evidence type="ECO:0000256" key="1">
    <source>
        <dbReference type="ARBA" id="ARBA00023015"/>
    </source>
</evidence>
<proteinExistence type="predicted"/>
<dbReference type="Pfam" id="PF00440">
    <property type="entry name" value="TetR_N"/>
    <property type="match status" value="1"/>
</dbReference>
<organism evidence="7 8">
    <name type="scientific">Inquilinus limosus MP06</name>
    <dbReference type="NCBI Taxonomy" id="1398085"/>
    <lineage>
        <taxon>Bacteria</taxon>
        <taxon>Pseudomonadati</taxon>
        <taxon>Pseudomonadota</taxon>
        <taxon>Alphaproteobacteria</taxon>
        <taxon>Rhodospirillales</taxon>
        <taxon>Rhodospirillaceae</taxon>
        <taxon>Inquilinus</taxon>
    </lineage>
</organism>
<protein>
    <recommendedName>
        <fullName evidence="6">HTH tetR-type domain-containing protein</fullName>
    </recommendedName>
</protein>
<evidence type="ECO:0000256" key="2">
    <source>
        <dbReference type="ARBA" id="ARBA00023125"/>
    </source>
</evidence>
<dbReference type="InterPro" id="IPR023772">
    <property type="entry name" value="DNA-bd_HTH_TetR-type_CS"/>
</dbReference>
<dbReference type="PANTHER" id="PTHR30055">
    <property type="entry name" value="HTH-TYPE TRANSCRIPTIONAL REGULATOR RUTR"/>
    <property type="match status" value="1"/>
</dbReference>
<dbReference type="Proteomes" id="UP000029995">
    <property type="component" value="Unassembled WGS sequence"/>
</dbReference>
<dbReference type="PROSITE" id="PS01081">
    <property type="entry name" value="HTH_TETR_1"/>
    <property type="match status" value="1"/>
</dbReference>
<dbReference type="PROSITE" id="PS50977">
    <property type="entry name" value="HTH_TETR_2"/>
    <property type="match status" value="1"/>
</dbReference>
<evidence type="ECO:0000256" key="3">
    <source>
        <dbReference type="ARBA" id="ARBA00023163"/>
    </source>
</evidence>
<evidence type="ECO:0000313" key="7">
    <source>
        <dbReference type="EMBL" id="KGM33848.1"/>
    </source>
</evidence>
<dbReference type="PANTHER" id="PTHR30055:SF234">
    <property type="entry name" value="HTH-TYPE TRANSCRIPTIONAL REGULATOR BETI"/>
    <property type="match status" value="1"/>
</dbReference>
<gene>
    <name evidence="7" type="ORF">P409_13575</name>
</gene>
<feature type="domain" description="HTH tetR-type" evidence="6">
    <location>
        <begin position="24"/>
        <end position="84"/>
    </location>
</feature>
<name>A0A0A0D7T7_9PROT</name>
<keyword evidence="2 4" id="KW-0238">DNA-binding</keyword>
<evidence type="ECO:0000256" key="5">
    <source>
        <dbReference type="SAM" id="MobiDB-lite"/>
    </source>
</evidence>
<accession>A0A0A0D7T7</accession>
<dbReference type="SUPFAM" id="SSF46689">
    <property type="entry name" value="Homeodomain-like"/>
    <property type="match status" value="1"/>
</dbReference>
<sequence>MSSQKSTAAADAAVRREPRRQRGRDRVAALLQAGAAVFAEKGYEATTMTEVAARAGASIGSLYQFFPSKEALADALLAGYGEQVLAGLQAVEARAARLSVPDLADALIDLLVGLKQERVAALALIEARRDAAAQPLALRDALRAGVARILALRAPGLPPERALAMAIVVLLQMKAAAALGTEPGLKARTAALAELRRMTRLYLAEGLGQA</sequence>
<feature type="region of interest" description="Disordered" evidence="5">
    <location>
        <begin position="1"/>
        <end position="24"/>
    </location>
</feature>
<evidence type="ECO:0000313" key="8">
    <source>
        <dbReference type="Proteomes" id="UP000029995"/>
    </source>
</evidence>
<dbReference type="PRINTS" id="PR00455">
    <property type="entry name" value="HTHTETR"/>
</dbReference>
<comment type="caution">
    <text evidence="7">The sequence shown here is derived from an EMBL/GenBank/DDBJ whole genome shotgun (WGS) entry which is preliminary data.</text>
</comment>
<dbReference type="GO" id="GO:0003700">
    <property type="term" value="F:DNA-binding transcription factor activity"/>
    <property type="evidence" value="ECO:0007669"/>
    <property type="project" value="TreeGrafter"/>
</dbReference>